<reference evidence="7 8" key="1">
    <citation type="submission" date="2020-08" db="EMBL/GenBank/DDBJ databases">
        <title>Bridging the membrane lipid divide: bacteria of the FCB group superphylum have the potential to synthesize archaeal ether lipids.</title>
        <authorList>
            <person name="Villanueva L."/>
            <person name="Von Meijenfeldt F.A.B."/>
            <person name="Westbye A.B."/>
            <person name="Yadav S."/>
            <person name="Hopmans E.C."/>
            <person name="Dutilh B.E."/>
            <person name="Sinninghe Damste J.S."/>
        </authorList>
    </citation>
    <scope>NUCLEOTIDE SEQUENCE [LARGE SCALE GENOMIC DNA]</scope>
    <source>
        <strain evidence="7">NIOZ-UU81</strain>
    </source>
</reference>
<gene>
    <name evidence="7" type="ORF">H8E79_03100</name>
</gene>
<evidence type="ECO:0000259" key="6">
    <source>
        <dbReference type="PROSITE" id="PS51012"/>
    </source>
</evidence>
<keyword evidence="2 5" id="KW-0812">Transmembrane</keyword>
<dbReference type="InterPro" id="IPR013525">
    <property type="entry name" value="ABC2_TM"/>
</dbReference>
<evidence type="ECO:0000256" key="1">
    <source>
        <dbReference type="ARBA" id="ARBA00004141"/>
    </source>
</evidence>
<sequence length="347" mass="39503">MNFKRMWAMFQARNHEFFRDRAAFGWNFAFPFLIIIGFGLIFGNQDHQTFKVGLFSPKAQTTKQSQTSIPSDFLTNDHLEFIDFPDQSSGEERLRHHKIDLLIDRDSAGPQYWVNDSSPKGYLAEQILLAALLPPNEQPDRQLINGQQIRYLDWLFPGILAMNMMFSALWGVGYVVVRYRKNGTLKRLKATPLTALEYLSAQMLSRIFLLLFTTSIVWFGADLIFNFQVQGSYLLIFFLFVLGGLSLCSIGLVLAARGTSEEFTSGVLNFISWPMMFLSEVWFSLEGSPIWIQKISLLFPLTHLLTAVRKVMNEGAGLMAVQIECLAMTGFTLIFLALAALLFSWND</sequence>
<dbReference type="PANTHER" id="PTHR43027">
    <property type="entry name" value="DOXORUBICIN RESISTANCE ABC TRANSPORTER PERMEASE PROTEIN DRRC-RELATED"/>
    <property type="match status" value="1"/>
</dbReference>
<protein>
    <submittedName>
        <fullName evidence="7">ABC transporter permease</fullName>
    </submittedName>
</protein>
<comment type="subcellular location">
    <subcellularLocation>
        <location evidence="1">Membrane</location>
        <topology evidence="1">Multi-pass membrane protein</topology>
    </subcellularLocation>
</comment>
<evidence type="ECO:0000256" key="4">
    <source>
        <dbReference type="ARBA" id="ARBA00023136"/>
    </source>
</evidence>
<feature type="transmembrane region" description="Helical" evidence="5">
    <location>
        <begin position="291"/>
        <end position="308"/>
    </location>
</feature>
<dbReference type="InterPro" id="IPR052902">
    <property type="entry name" value="ABC-2_transporter"/>
</dbReference>
<feature type="transmembrane region" description="Helical" evidence="5">
    <location>
        <begin position="198"/>
        <end position="221"/>
    </location>
</feature>
<dbReference type="PANTHER" id="PTHR43027:SF2">
    <property type="entry name" value="TRANSPORT PERMEASE PROTEIN"/>
    <property type="match status" value="1"/>
</dbReference>
<dbReference type="Proteomes" id="UP000599024">
    <property type="component" value="Unassembled WGS sequence"/>
</dbReference>
<feature type="transmembrane region" description="Helical" evidence="5">
    <location>
        <begin position="320"/>
        <end position="345"/>
    </location>
</feature>
<feature type="domain" description="ABC transmembrane type-2" evidence="6">
    <location>
        <begin position="120"/>
        <end position="346"/>
    </location>
</feature>
<feature type="transmembrane region" description="Helical" evidence="5">
    <location>
        <begin position="21"/>
        <end position="42"/>
    </location>
</feature>
<dbReference type="GO" id="GO:0016020">
    <property type="term" value="C:membrane"/>
    <property type="evidence" value="ECO:0007669"/>
    <property type="project" value="UniProtKB-SubCell"/>
</dbReference>
<feature type="transmembrane region" description="Helical" evidence="5">
    <location>
        <begin position="267"/>
        <end position="285"/>
    </location>
</feature>
<dbReference type="AlphaFoldDB" id="A0A8J6N8U2"/>
<feature type="transmembrane region" description="Helical" evidence="5">
    <location>
        <begin position="154"/>
        <end position="177"/>
    </location>
</feature>
<organism evidence="7 8">
    <name type="scientific">Candidatus Desulfatifera sulfidica</name>
    <dbReference type="NCBI Taxonomy" id="2841691"/>
    <lineage>
        <taxon>Bacteria</taxon>
        <taxon>Pseudomonadati</taxon>
        <taxon>Thermodesulfobacteriota</taxon>
        <taxon>Desulfobulbia</taxon>
        <taxon>Desulfobulbales</taxon>
        <taxon>Desulfobulbaceae</taxon>
        <taxon>Candidatus Desulfatifera</taxon>
    </lineage>
</organism>
<evidence type="ECO:0000256" key="3">
    <source>
        <dbReference type="ARBA" id="ARBA00022989"/>
    </source>
</evidence>
<dbReference type="EMBL" id="JACNLK010000029">
    <property type="protein sequence ID" value="MBC8208141.1"/>
    <property type="molecule type" value="Genomic_DNA"/>
</dbReference>
<dbReference type="InterPro" id="IPR047817">
    <property type="entry name" value="ABC2_TM_bact-type"/>
</dbReference>
<dbReference type="GO" id="GO:0140359">
    <property type="term" value="F:ABC-type transporter activity"/>
    <property type="evidence" value="ECO:0007669"/>
    <property type="project" value="InterPro"/>
</dbReference>
<comment type="caution">
    <text evidence="7">The sequence shown here is derived from an EMBL/GenBank/DDBJ whole genome shotgun (WGS) entry which is preliminary data.</text>
</comment>
<evidence type="ECO:0000256" key="5">
    <source>
        <dbReference type="SAM" id="Phobius"/>
    </source>
</evidence>
<name>A0A8J6N8U2_9BACT</name>
<keyword evidence="3 5" id="KW-1133">Transmembrane helix</keyword>
<keyword evidence="4 5" id="KW-0472">Membrane</keyword>
<evidence type="ECO:0000256" key="2">
    <source>
        <dbReference type="ARBA" id="ARBA00022692"/>
    </source>
</evidence>
<accession>A0A8J6N8U2</accession>
<proteinExistence type="predicted"/>
<evidence type="ECO:0000313" key="8">
    <source>
        <dbReference type="Proteomes" id="UP000599024"/>
    </source>
</evidence>
<feature type="transmembrane region" description="Helical" evidence="5">
    <location>
        <begin position="233"/>
        <end position="255"/>
    </location>
</feature>
<evidence type="ECO:0000313" key="7">
    <source>
        <dbReference type="EMBL" id="MBC8208141.1"/>
    </source>
</evidence>
<dbReference type="PROSITE" id="PS51012">
    <property type="entry name" value="ABC_TM2"/>
    <property type="match status" value="1"/>
</dbReference>
<dbReference type="Pfam" id="PF12698">
    <property type="entry name" value="ABC2_membrane_3"/>
    <property type="match status" value="1"/>
</dbReference>